<evidence type="ECO:0000313" key="3">
    <source>
        <dbReference type="Proteomes" id="UP000266292"/>
    </source>
</evidence>
<sequence>MKKLFTLIALLAACQCLKAQTIDETAAVRYFQLADSLRQGYSLKPETWRKFLKLEGNRLYIENQNFSDTYLEKYRKEMEIVYMPQNDTILQRKLKDPSRYYLTYVINEYRAHEPELLAYLGKLSSSKEAYIASMYENAYLMLPKKLQQKSPETQLHFIAIENDAIAQRGNIVFTLWAAYSFDRVNQGALAGHELHHVLRKPKQYEVAEKDKGLLLLLNRILNEGGPDLIDKKFTMASGFPENMRFGEYFLVTGEKALPMIDAAITEMATGKKAYTTKDMGKLIGSSGHIPGFYMSEVIERNGLTRKLVKNIQDPFQFVYLYNKAAKKDKAKPFTFSDEAIAYLKQVEKGAKEKN</sequence>
<keyword evidence="3" id="KW-1185">Reference proteome</keyword>
<organism evidence="2 3">
    <name type="scientific">Pontibacter actiniarum</name>
    <dbReference type="NCBI Taxonomy" id="323450"/>
    <lineage>
        <taxon>Bacteria</taxon>
        <taxon>Pseudomonadati</taxon>
        <taxon>Bacteroidota</taxon>
        <taxon>Cytophagia</taxon>
        <taxon>Cytophagales</taxon>
        <taxon>Hymenobacteraceae</taxon>
        <taxon>Pontibacter</taxon>
    </lineage>
</organism>
<dbReference type="Proteomes" id="UP000266292">
    <property type="component" value="Chromosome"/>
</dbReference>
<dbReference type="RefSeq" id="WP_025609504.1">
    <property type="nucleotide sequence ID" value="NZ_CP021235.1"/>
</dbReference>
<dbReference type="KEGG" id="pact:CA264_00785"/>
<feature type="signal peptide" evidence="1">
    <location>
        <begin position="1"/>
        <end position="19"/>
    </location>
</feature>
<evidence type="ECO:0008006" key="4">
    <source>
        <dbReference type="Google" id="ProtNLM"/>
    </source>
</evidence>
<dbReference type="Pfam" id="PF18958">
    <property type="entry name" value="DUF5700"/>
    <property type="match status" value="1"/>
</dbReference>
<keyword evidence="1" id="KW-0732">Signal</keyword>
<gene>
    <name evidence="2" type="ORF">CA264_00785</name>
</gene>
<evidence type="ECO:0000313" key="2">
    <source>
        <dbReference type="EMBL" id="ARS37668.1"/>
    </source>
</evidence>
<proteinExistence type="predicted"/>
<dbReference type="EMBL" id="CP021235">
    <property type="protein sequence ID" value="ARS37668.1"/>
    <property type="molecule type" value="Genomic_DNA"/>
</dbReference>
<evidence type="ECO:0000256" key="1">
    <source>
        <dbReference type="SAM" id="SignalP"/>
    </source>
</evidence>
<dbReference type="AlphaFoldDB" id="A0A1X9YXQ2"/>
<feature type="chain" id="PRO_5011004051" description="DUF2268 domain-containing protein" evidence="1">
    <location>
        <begin position="20"/>
        <end position="354"/>
    </location>
</feature>
<accession>A0A1X9YXQ2</accession>
<reference evidence="3" key="1">
    <citation type="submission" date="2017-05" db="EMBL/GenBank/DDBJ databases">
        <authorList>
            <person name="Ray J."/>
            <person name="Price M."/>
            <person name="Deutschbauer A."/>
        </authorList>
    </citation>
    <scope>NUCLEOTIDE SEQUENCE [LARGE SCALE GENOMIC DNA]</scope>
    <source>
        <strain evidence="3">DSM 19842</strain>
    </source>
</reference>
<name>A0A1X9YXQ2_9BACT</name>
<protein>
    <recommendedName>
        <fullName evidence="4">DUF2268 domain-containing protein</fullName>
    </recommendedName>
</protein>
<dbReference type="OrthoDB" id="657291at2"/>
<dbReference type="InterPro" id="IPR043754">
    <property type="entry name" value="DUF5700"/>
</dbReference>